<name>A0A2H0UVX8_9BACT</name>
<gene>
    <name evidence="1" type="ORF">COU03_03520</name>
</gene>
<organism evidence="1 2">
    <name type="scientific">bacterium (Candidatus Gribaldobacteria) CG10_big_fil_rev_8_21_14_0_10_41_12</name>
    <dbReference type="NCBI Taxonomy" id="2014277"/>
    <lineage>
        <taxon>Bacteria</taxon>
        <taxon>Candidatus Gribaldobacteria</taxon>
    </lineage>
</organism>
<dbReference type="Proteomes" id="UP000228906">
    <property type="component" value="Unassembled WGS sequence"/>
</dbReference>
<accession>A0A2H0UVX8</accession>
<sequence>MNRDEIIKNCRILLVAYQNGELGQTKMPEESHPVFADNEIEERLVYFTLPMALNYQRDSYKLWQAALATYNDQATKKVFSLSGAAVMNSVDLRECLTKYKLALQPNRHIEIWQKIAKTIFQKWQTLENLLQAANYDFLKLRDIIQKDYRQGFPYLSGPKIFNYWSFIIGAYGQAPLVNRNFIEIAPDTHITKCSVILGVISENEAQKLSKDQISQRWRELLEGSGIAPIDLHPPLWFWSRNGFIFKLKNNGGSFPVSLEIKTK</sequence>
<comment type="caution">
    <text evidence="1">The sequence shown here is derived from an EMBL/GenBank/DDBJ whole genome shotgun (WGS) entry which is preliminary data.</text>
</comment>
<evidence type="ECO:0000313" key="1">
    <source>
        <dbReference type="EMBL" id="PIR90963.1"/>
    </source>
</evidence>
<dbReference type="EMBL" id="PFAV01000064">
    <property type="protein sequence ID" value="PIR90963.1"/>
    <property type="molecule type" value="Genomic_DNA"/>
</dbReference>
<protein>
    <submittedName>
        <fullName evidence="1">Uncharacterized protein</fullName>
    </submittedName>
</protein>
<proteinExistence type="predicted"/>
<reference evidence="2" key="1">
    <citation type="submission" date="2017-09" db="EMBL/GenBank/DDBJ databases">
        <title>Depth-based differentiation of microbial function through sediment-hosted aquifers and enrichment of novel symbionts in the deep terrestrial subsurface.</title>
        <authorList>
            <person name="Probst A.J."/>
            <person name="Ladd B."/>
            <person name="Jarett J.K."/>
            <person name="Geller-Mcgrath D.E."/>
            <person name="Sieber C.M.K."/>
            <person name="Emerson J.B."/>
            <person name="Anantharaman K."/>
            <person name="Thomas B.C."/>
            <person name="Malmstrom R."/>
            <person name="Stieglmeier M."/>
            <person name="Klingl A."/>
            <person name="Woyke T."/>
            <person name="Ryan C.M."/>
            <person name="Banfield J.F."/>
        </authorList>
    </citation>
    <scope>NUCLEOTIDE SEQUENCE [LARGE SCALE GENOMIC DNA]</scope>
</reference>
<dbReference type="AlphaFoldDB" id="A0A2H0UVX8"/>
<evidence type="ECO:0000313" key="2">
    <source>
        <dbReference type="Proteomes" id="UP000228906"/>
    </source>
</evidence>